<reference evidence="1" key="1">
    <citation type="submission" date="2016-08" db="EMBL/GenBank/DDBJ databases">
        <authorList>
            <person name="Seilhamer J.J."/>
        </authorList>
    </citation>
    <scope>NUCLEOTIDE SEQUENCE</scope>
    <source>
        <strain evidence="1">86</strain>
    </source>
</reference>
<organism evidence="1">
    <name type="scientific">uncultured Pleomorphomonas sp</name>
    <dbReference type="NCBI Taxonomy" id="442121"/>
    <lineage>
        <taxon>Bacteria</taxon>
        <taxon>Pseudomonadati</taxon>
        <taxon>Pseudomonadota</taxon>
        <taxon>Alphaproteobacteria</taxon>
        <taxon>Hyphomicrobiales</taxon>
        <taxon>Pleomorphomonadaceae</taxon>
        <taxon>Pleomorphomonas</taxon>
        <taxon>environmental samples</taxon>
    </lineage>
</organism>
<accession>A0A212L756</accession>
<dbReference type="AlphaFoldDB" id="A0A212L756"/>
<protein>
    <submittedName>
        <fullName evidence="1">Uncharacterized protein</fullName>
    </submittedName>
</protein>
<evidence type="ECO:0000313" key="1">
    <source>
        <dbReference type="EMBL" id="SCM73360.1"/>
    </source>
</evidence>
<gene>
    <name evidence="1" type="ORF">KL86PLE_110036</name>
</gene>
<proteinExistence type="predicted"/>
<sequence length="33" mass="3964">MRIYIIKLCMRLNHINVVLPDVKITKRPTCRPK</sequence>
<dbReference type="EMBL" id="FMJD01000003">
    <property type="protein sequence ID" value="SCM73360.1"/>
    <property type="molecule type" value="Genomic_DNA"/>
</dbReference>
<name>A0A212L756_9HYPH</name>